<dbReference type="EMBL" id="JBDODL010000893">
    <property type="protein sequence ID" value="MES1920824.1"/>
    <property type="molecule type" value="Genomic_DNA"/>
</dbReference>
<evidence type="ECO:0000313" key="1">
    <source>
        <dbReference type="EMBL" id="MES1920824.1"/>
    </source>
</evidence>
<organism evidence="1 2">
    <name type="scientific">Bonamia ostreae</name>
    <dbReference type="NCBI Taxonomy" id="126728"/>
    <lineage>
        <taxon>Eukaryota</taxon>
        <taxon>Sar</taxon>
        <taxon>Rhizaria</taxon>
        <taxon>Endomyxa</taxon>
        <taxon>Ascetosporea</taxon>
        <taxon>Haplosporida</taxon>
        <taxon>Bonamia</taxon>
    </lineage>
</organism>
<comment type="caution">
    <text evidence="1">The sequence shown here is derived from an EMBL/GenBank/DDBJ whole genome shotgun (WGS) entry which is preliminary data.</text>
</comment>
<name>A0ABV2AMD4_9EUKA</name>
<proteinExistence type="predicted"/>
<accession>A0ABV2AMD4</accession>
<protein>
    <recommendedName>
        <fullName evidence="3">Sushi domain-containing protein</fullName>
    </recommendedName>
</protein>
<gene>
    <name evidence="1" type="ORF">MHBO_002456</name>
</gene>
<evidence type="ECO:0008006" key="3">
    <source>
        <dbReference type="Google" id="ProtNLM"/>
    </source>
</evidence>
<sequence>MAFSNFIIQSILIYAKITNSQFCLNSLGSSSRNTFQVENDCSGSLLCTEYCVPGFKRKGGSYQRKCDTSTNLWAGAPLVCELKECSIWTPSEEFENMRIMDLKCIENGVCQLGCKKGYSKKAGNDVMECVLDVKDNNPFRKWSFTNSTGNFKCGF</sequence>
<keyword evidence="2" id="KW-1185">Reference proteome</keyword>
<evidence type="ECO:0000313" key="2">
    <source>
        <dbReference type="Proteomes" id="UP001439008"/>
    </source>
</evidence>
<reference evidence="1 2" key="1">
    <citation type="journal article" date="2024" name="BMC Biol.">
        <title>Comparative genomics of Ascetosporea gives new insight into the evolutionary basis for animal parasitism in Rhizaria.</title>
        <authorList>
            <person name="Hiltunen Thoren M."/>
            <person name="Onut-Brannstrom I."/>
            <person name="Alfjorden A."/>
            <person name="Peckova H."/>
            <person name="Swords F."/>
            <person name="Hooper C."/>
            <person name="Holzer A.S."/>
            <person name="Bass D."/>
            <person name="Burki F."/>
        </authorList>
    </citation>
    <scope>NUCLEOTIDE SEQUENCE [LARGE SCALE GENOMIC DNA]</scope>
    <source>
        <strain evidence="1">20-A016</strain>
    </source>
</reference>
<dbReference type="Proteomes" id="UP001439008">
    <property type="component" value="Unassembled WGS sequence"/>
</dbReference>